<dbReference type="PANTHER" id="PTHR33202:SF6">
    <property type="entry name" value="ZINC UPTAKE REGULATION PROTEIN"/>
    <property type="match status" value="1"/>
</dbReference>
<dbReference type="PANTHER" id="PTHR33202">
    <property type="entry name" value="ZINC UPTAKE REGULATION PROTEIN"/>
    <property type="match status" value="1"/>
</dbReference>
<name>A0A1W1Y0H9_9NEIS</name>
<dbReference type="OrthoDB" id="9801127at2"/>
<dbReference type="SUPFAM" id="SSF46785">
    <property type="entry name" value="Winged helix' DNA-binding domain"/>
    <property type="match status" value="1"/>
</dbReference>
<keyword evidence="11" id="KW-1185">Reference proteome</keyword>
<evidence type="ECO:0000256" key="1">
    <source>
        <dbReference type="ARBA" id="ARBA00007957"/>
    </source>
</evidence>
<feature type="binding site" evidence="7">
    <location>
        <position position="140"/>
    </location>
    <ligand>
        <name>Zn(2+)</name>
        <dbReference type="ChEBI" id="CHEBI:29105"/>
    </ligand>
</feature>
<keyword evidence="9" id="KW-0963">Cytoplasm</keyword>
<keyword evidence="2 9" id="KW-0678">Repressor</keyword>
<organism evidence="10 11">
    <name type="scientific">Andreprevotia lacus DSM 23236</name>
    <dbReference type="NCBI Taxonomy" id="1121001"/>
    <lineage>
        <taxon>Bacteria</taxon>
        <taxon>Pseudomonadati</taxon>
        <taxon>Pseudomonadota</taxon>
        <taxon>Betaproteobacteria</taxon>
        <taxon>Neisseriales</taxon>
        <taxon>Chitinibacteraceae</taxon>
        <taxon>Andreprevotia</taxon>
    </lineage>
</organism>
<dbReference type="AlphaFoldDB" id="A0A1W1Y0H9"/>
<evidence type="ECO:0000256" key="7">
    <source>
        <dbReference type="PIRSR" id="PIRSR602481-1"/>
    </source>
</evidence>
<gene>
    <name evidence="9" type="primary">fur</name>
    <name evidence="10" type="ORF">SAMN02745857_03975</name>
</gene>
<dbReference type="EMBL" id="FWXD01000038">
    <property type="protein sequence ID" value="SMC29635.1"/>
    <property type="molecule type" value="Genomic_DNA"/>
</dbReference>
<feature type="binding site" evidence="7">
    <location>
        <position position="137"/>
    </location>
    <ligand>
        <name>Zn(2+)</name>
        <dbReference type="ChEBI" id="CHEBI:29105"/>
    </ligand>
</feature>
<evidence type="ECO:0000256" key="5">
    <source>
        <dbReference type="ARBA" id="ARBA00023125"/>
    </source>
</evidence>
<dbReference type="InterPro" id="IPR043135">
    <property type="entry name" value="Fur_C"/>
</dbReference>
<comment type="similarity">
    <text evidence="1 9">Belongs to the Fur family.</text>
</comment>
<feature type="binding site" evidence="7">
    <location>
        <position position="100"/>
    </location>
    <ligand>
        <name>Zn(2+)</name>
        <dbReference type="ChEBI" id="CHEBI:29105"/>
    </ligand>
</feature>
<evidence type="ECO:0000256" key="6">
    <source>
        <dbReference type="ARBA" id="ARBA00023163"/>
    </source>
</evidence>
<dbReference type="GO" id="GO:0003700">
    <property type="term" value="F:DNA-binding transcription factor activity"/>
    <property type="evidence" value="ECO:0007669"/>
    <property type="project" value="UniProtKB-UniRule"/>
</dbReference>
<dbReference type="GO" id="GO:0008270">
    <property type="term" value="F:zinc ion binding"/>
    <property type="evidence" value="ECO:0007669"/>
    <property type="project" value="TreeGrafter"/>
</dbReference>
<dbReference type="Proteomes" id="UP000192761">
    <property type="component" value="Unassembled WGS sequence"/>
</dbReference>
<evidence type="ECO:0000256" key="3">
    <source>
        <dbReference type="ARBA" id="ARBA00022833"/>
    </source>
</evidence>
<dbReference type="InterPro" id="IPR036388">
    <property type="entry name" value="WH-like_DNA-bd_sf"/>
</dbReference>
<comment type="subunit">
    <text evidence="9">Homodimer.</text>
</comment>
<proteinExistence type="inferred from homology"/>
<comment type="cofactor">
    <cofactor evidence="8">
        <name>Mn(2+)</name>
        <dbReference type="ChEBI" id="CHEBI:29035"/>
    </cofactor>
    <cofactor evidence="8">
        <name>Fe(2+)</name>
        <dbReference type="ChEBI" id="CHEBI:29033"/>
    </cofactor>
    <text evidence="8">Binds 1 Mn(2+) or Fe(2+) ion per subunit.</text>
</comment>
<feature type="binding site" evidence="7">
    <location>
        <position position="97"/>
    </location>
    <ligand>
        <name>Zn(2+)</name>
        <dbReference type="ChEBI" id="CHEBI:29105"/>
    </ligand>
</feature>
<dbReference type="STRING" id="1121001.SAMN02745857_03975"/>
<accession>A0A1W1Y0H9</accession>
<dbReference type="GO" id="GO:0045892">
    <property type="term" value="P:negative regulation of DNA-templated transcription"/>
    <property type="evidence" value="ECO:0007669"/>
    <property type="project" value="TreeGrafter"/>
</dbReference>
<feature type="binding site" evidence="8">
    <location>
        <position position="129"/>
    </location>
    <ligand>
        <name>Fe cation</name>
        <dbReference type="ChEBI" id="CHEBI:24875"/>
    </ligand>
</feature>
<keyword evidence="7 9" id="KW-0479">Metal-binding</keyword>
<reference evidence="10 11" key="1">
    <citation type="submission" date="2017-04" db="EMBL/GenBank/DDBJ databases">
        <authorList>
            <person name="Afonso C.L."/>
            <person name="Miller P.J."/>
            <person name="Scott M.A."/>
            <person name="Spackman E."/>
            <person name="Goraichik I."/>
            <person name="Dimitrov K.M."/>
            <person name="Suarez D.L."/>
            <person name="Swayne D.E."/>
        </authorList>
    </citation>
    <scope>NUCLEOTIDE SEQUENCE [LARGE SCALE GENOMIC DNA]</scope>
    <source>
        <strain evidence="10 11">DSM 23236</strain>
    </source>
</reference>
<dbReference type="InterPro" id="IPR036390">
    <property type="entry name" value="WH_DNA-bd_sf"/>
</dbReference>
<comment type="subcellular location">
    <subcellularLocation>
        <location evidence="9">Cytoplasm</location>
    </subcellularLocation>
</comment>
<evidence type="ECO:0000313" key="10">
    <source>
        <dbReference type="EMBL" id="SMC29635.1"/>
    </source>
</evidence>
<keyword evidence="4 9" id="KW-0805">Transcription regulation</keyword>
<dbReference type="Gene3D" id="1.10.10.10">
    <property type="entry name" value="Winged helix-like DNA-binding domain superfamily/Winged helix DNA-binding domain"/>
    <property type="match status" value="1"/>
</dbReference>
<evidence type="ECO:0000256" key="9">
    <source>
        <dbReference type="RuleBase" id="RU364037"/>
    </source>
</evidence>
<sequence>MDAPLDTAESWLAARGEKLTELRREVLSLLLASHGPVKAYDLLAALQKQRPGASPPTVYRTLDFLVAAGIVHRIDSLQAFVVCPSFHDAHHGVLLVCERCHGVEEIDNPPWMETLRSALATGGFAMSRHELEIKGLCRNCQEIAA</sequence>
<dbReference type="InterPro" id="IPR002481">
    <property type="entry name" value="FUR"/>
</dbReference>
<evidence type="ECO:0000256" key="4">
    <source>
        <dbReference type="ARBA" id="ARBA00023015"/>
    </source>
</evidence>
<evidence type="ECO:0000256" key="2">
    <source>
        <dbReference type="ARBA" id="ARBA00022491"/>
    </source>
</evidence>
<dbReference type="RefSeq" id="WP_084092895.1">
    <property type="nucleotide sequence ID" value="NZ_FWXD01000038.1"/>
</dbReference>
<dbReference type="GO" id="GO:1900376">
    <property type="term" value="P:regulation of secondary metabolite biosynthetic process"/>
    <property type="evidence" value="ECO:0007669"/>
    <property type="project" value="TreeGrafter"/>
</dbReference>
<feature type="binding site" evidence="8">
    <location>
        <position position="91"/>
    </location>
    <ligand>
        <name>Fe cation</name>
        <dbReference type="ChEBI" id="CHEBI:24875"/>
    </ligand>
</feature>
<keyword evidence="3 7" id="KW-0862">Zinc</keyword>
<evidence type="ECO:0000313" key="11">
    <source>
        <dbReference type="Proteomes" id="UP000192761"/>
    </source>
</evidence>
<protein>
    <recommendedName>
        <fullName evidence="9">Ferric uptake regulation protein</fullName>
    </recommendedName>
</protein>
<dbReference type="GO" id="GO:0005829">
    <property type="term" value="C:cytosol"/>
    <property type="evidence" value="ECO:0007669"/>
    <property type="project" value="TreeGrafter"/>
</dbReference>
<keyword evidence="6 9" id="KW-0804">Transcription</keyword>
<keyword evidence="5 9" id="KW-0238">DNA-binding</keyword>
<dbReference type="Gene3D" id="3.30.1490.190">
    <property type="match status" value="1"/>
</dbReference>
<keyword evidence="8 9" id="KW-0408">Iron</keyword>
<comment type="cofactor">
    <cofactor evidence="7">
        <name>Zn(2+)</name>
        <dbReference type="ChEBI" id="CHEBI:29105"/>
    </cofactor>
    <text evidence="7">Binds 1 zinc ion per subunit.</text>
</comment>
<evidence type="ECO:0000256" key="8">
    <source>
        <dbReference type="PIRSR" id="PIRSR602481-2"/>
    </source>
</evidence>
<dbReference type="GO" id="GO:0000976">
    <property type="term" value="F:transcription cis-regulatory region binding"/>
    <property type="evidence" value="ECO:0007669"/>
    <property type="project" value="TreeGrafter"/>
</dbReference>
<dbReference type="CDD" id="cd07153">
    <property type="entry name" value="Fur_like"/>
    <property type="match status" value="1"/>
</dbReference>
<dbReference type="Pfam" id="PF01475">
    <property type="entry name" value="FUR"/>
    <property type="match status" value="1"/>
</dbReference>